<keyword evidence="7" id="KW-1185">Reference proteome</keyword>
<keyword evidence="3" id="KW-0479">Metal-binding</keyword>
<accession>A0A2I4AHX1</accession>
<dbReference type="InterPro" id="IPR001128">
    <property type="entry name" value="Cyt_P450"/>
</dbReference>
<evidence type="ECO:0000256" key="3">
    <source>
        <dbReference type="ARBA" id="ARBA00022723"/>
    </source>
</evidence>
<dbReference type="InterPro" id="IPR036396">
    <property type="entry name" value="Cyt_P450_sf"/>
</dbReference>
<dbReference type="SUPFAM" id="SSF48264">
    <property type="entry name" value="Cytochrome P450"/>
    <property type="match status" value="1"/>
</dbReference>
<comment type="similarity">
    <text evidence="1">Belongs to the cytochrome P450 family.</text>
</comment>
<dbReference type="PANTHER" id="PTHR24289:SF19">
    <property type="entry name" value="CYTOCHROME P450 FAMILY 17 POLYPEPTIDE 2"/>
    <property type="match status" value="1"/>
</dbReference>
<dbReference type="GeneID" id="106510917"/>
<keyword evidence="6" id="KW-0503">Monooxygenase</keyword>
<dbReference type="STRING" id="52670.A0A2I4AHX1"/>
<evidence type="ECO:0000313" key="8">
    <source>
        <dbReference type="RefSeq" id="XP_013855105.1"/>
    </source>
</evidence>
<keyword evidence="5" id="KW-0408">Iron</keyword>
<dbReference type="GO" id="GO:0020037">
    <property type="term" value="F:heme binding"/>
    <property type="evidence" value="ECO:0007669"/>
    <property type="project" value="InterPro"/>
</dbReference>
<keyword evidence="8" id="KW-0456">Lyase</keyword>
<evidence type="ECO:0000256" key="6">
    <source>
        <dbReference type="ARBA" id="ARBA00023033"/>
    </source>
</evidence>
<dbReference type="AlphaFoldDB" id="A0A2I4AHX1"/>
<evidence type="ECO:0000256" key="2">
    <source>
        <dbReference type="ARBA" id="ARBA00022617"/>
    </source>
</evidence>
<dbReference type="PRINTS" id="PR00463">
    <property type="entry name" value="EP450I"/>
</dbReference>
<dbReference type="OrthoDB" id="1470350at2759"/>
<dbReference type="RefSeq" id="XP_013855105.1">
    <property type="nucleotide sequence ID" value="XM_013999651.1"/>
</dbReference>
<dbReference type="PANTHER" id="PTHR24289">
    <property type="entry name" value="STEROID 17-ALPHA-HYDROXYLASE/17,20 LYASE"/>
    <property type="match status" value="1"/>
</dbReference>
<dbReference type="GO" id="GO:0042448">
    <property type="term" value="P:progesterone metabolic process"/>
    <property type="evidence" value="ECO:0007669"/>
    <property type="project" value="TreeGrafter"/>
</dbReference>
<evidence type="ECO:0000256" key="5">
    <source>
        <dbReference type="ARBA" id="ARBA00023004"/>
    </source>
</evidence>
<organism evidence="7 8">
    <name type="scientific">Austrofundulus limnaeus</name>
    <name type="common">Annual killifish</name>
    <dbReference type="NCBI Taxonomy" id="52670"/>
    <lineage>
        <taxon>Eukaryota</taxon>
        <taxon>Metazoa</taxon>
        <taxon>Chordata</taxon>
        <taxon>Craniata</taxon>
        <taxon>Vertebrata</taxon>
        <taxon>Euteleostomi</taxon>
        <taxon>Actinopterygii</taxon>
        <taxon>Neopterygii</taxon>
        <taxon>Teleostei</taxon>
        <taxon>Neoteleostei</taxon>
        <taxon>Acanthomorphata</taxon>
        <taxon>Ovalentaria</taxon>
        <taxon>Atherinomorphae</taxon>
        <taxon>Cyprinodontiformes</taxon>
        <taxon>Rivulidae</taxon>
        <taxon>Austrofundulus</taxon>
    </lineage>
</organism>
<evidence type="ECO:0000313" key="7">
    <source>
        <dbReference type="Proteomes" id="UP000192220"/>
    </source>
</evidence>
<keyword evidence="4" id="KW-0560">Oxidoreductase</keyword>
<dbReference type="GO" id="GO:0005506">
    <property type="term" value="F:iron ion binding"/>
    <property type="evidence" value="ECO:0007669"/>
    <property type="project" value="InterPro"/>
</dbReference>
<evidence type="ECO:0000256" key="4">
    <source>
        <dbReference type="ARBA" id="ARBA00023002"/>
    </source>
</evidence>
<reference evidence="8" key="1">
    <citation type="submission" date="2025-08" db="UniProtKB">
        <authorList>
            <consortium name="RefSeq"/>
        </authorList>
    </citation>
    <scope>IDENTIFICATION</scope>
</reference>
<dbReference type="GO" id="GO:0004508">
    <property type="term" value="F:steroid 17-alpha-monooxygenase activity"/>
    <property type="evidence" value="ECO:0007669"/>
    <property type="project" value="TreeGrafter"/>
</dbReference>
<dbReference type="Proteomes" id="UP000192220">
    <property type="component" value="Unplaced"/>
</dbReference>
<keyword evidence="2" id="KW-0349">Heme</keyword>
<dbReference type="Gene3D" id="1.10.630.10">
    <property type="entry name" value="Cytochrome P450"/>
    <property type="match status" value="1"/>
</dbReference>
<dbReference type="Pfam" id="PF00067">
    <property type="entry name" value="p450"/>
    <property type="match status" value="1"/>
</dbReference>
<protein>
    <submittedName>
        <fullName evidence="8">Steroid 17-alpha-hydroxylase/17,20 lyase</fullName>
    </submittedName>
</protein>
<proteinExistence type="inferred from homology"/>
<dbReference type="GO" id="GO:0042446">
    <property type="term" value="P:hormone biosynthetic process"/>
    <property type="evidence" value="ECO:0007669"/>
    <property type="project" value="TreeGrafter"/>
</dbReference>
<name>A0A2I4AHX1_AUSLI</name>
<evidence type="ECO:0000256" key="1">
    <source>
        <dbReference type="ARBA" id="ARBA00010617"/>
    </source>
</evidence>
<dbReference type="InterPro" id="IPR002401">
    <property type="entry name" value="Cyt_P450_E_grp-I"/>
</dbReference>
<dbReference type="KEGG" id="alim:106510917"/>
<gene>
    <name evidence="8" type="primary">LOC106510917</name>
</gene>
<sequence length="188" mass="20920">MWRAAYTSGRIRGELGPLFGLYVGPHYTLVVNNHRHAREVLLQRGRDFAGRPNMVTTSLLTRGGKDIAFSDYSPLWKLHRRLVHNSFTLFGEGTSRVFLVLLSAVLSSVDSLCVELLSNGSRGFDPSPAVTRAVTNVVCTLVFSSTYQPGDSELQEVIRYNNGIVETIARGGLVDIYPWMKVWDGSEE</sequence>
<dbReference type="InParanoid" id="A0A2I4AHX1"/>